<dbReference type="Gene3D" id="2.60.120.200">
    <property type="match status" value="1"/>
</dbReference>
<dbReference type="Proteomes" id="UP001060504">
    <property type="component" value="Unassembled WGS sequence"/>
</dbReference>
<dbReference type="InterPro" id="IPR025975">
    <property type="entry name" value="Polysacc_lyase"/>
</dbReference>
<name>A0ABQ4VAB1_9MYCO</name>
<sequence length="275" mass="30373">MQVINRTAWALALAMLTVALVATSLPRDARSGPRLALRSATDLIVDSQPMRVEAVEKDYAFSTPASDVYRFEVRKNDFGWDGDKAAHNRRSELVSKGDRYYSGDTLWSAFSFVVGPDHLPFDPEGENPDSSHNIIHQWHSVDTASGRSPVLAIELRDGDFTVSTRSDDDPSRLVTHYSETRPTDGVVHDVVVSGLLGSGGHLNVWLDGKQIVDEDTAIGYYDDDNGLAYPHWGIYQKNVDDPAIVYHANIEWGLEELSGRVTSPPNVIEPPGGWL</sequence>
<protein>
    <recommendedName>
        <fullName evidence="3">Alginate lyase</fullName>
    </recommendedName>
</protein>
<dbReference type="Pfam" id="PF14099">
    <property type="entry name" value="Polysacc_lyase"/>
    <property type="match status" value="1"/>
</dbReference>
<dbReference type="EMBL" id="BPRH01003991">
    <property type="protein sequence ID" value="GJF11505.1"/>
    <property type="molecule type" value="Genomic_DNA"/>
</dbReference>
<reference evidence="1 2" key="1">
    <citation type="submission" date="2021-08" db="EMBL/GenBank/DDBJ databases">
        <title>Draft genome sequence of Mycolicibacterium sp. NGTWS1702 strain.</title>
        <authorList>
            <person name="Matsumoto M."/>
            <person name="Tang B.C.C."/>
            <person name="Machida Y."/>
            <person name="Matoyama H."/>
            <person name="Kishihara T."/>
            <person name="Sato S."/>
            <person name="Kondo I."/>
            <person name="Sano M."/>
            <person name="Kato G."/>
        </authorList>
    </citation>
    <scope>NUCLEOTIDE SEQUENCE [LARGE SCALE GENOMIC DNA]</scope>
    <source>
        <strain evidence="1 2">NGTWSNA01</strain>
    </source>
</reference>
<organism evidence="1 2">
    <name type="scientific">Mycolicibacterium cyprinidarum</name>
    <dbReference type="NCBI Taxonomy" id="2860311"/>
    <lineage>
        <taxon>Bacteria</taxon>
        <taxon>Bacillati</taxon>
        <taxon>Actinomycetota</taxon>
        <taxon>Actinomycetes</taxon>
        <taxon>Mycobacteriales</taxon>
        <taxon>Mycobacteriaceae</taxon>
        <taxon>Mycolicibacterium</taxon>
    </lineage>
</organism>
<comment type="caution">
    <text evidence="1">The sequence shown here is derived from an EMBL/GenBank/DDBJ whole genome shotgun (WGS) entry which is preliminary data.</text>
</comment>
<evidence type="ECO:0008006" key="3">
    <source>
        <dbReference type="Google" id="ProtNLM"/>
    </source>
</evidence>
<evidence type="ECO:0000313" key="1">
    <source>
        <dbReference type="EMBL" id="GJF11505.1"/>
    </source>
</evidence>
<evidence type="ECO:0000313" key="2">
    <source>
        <dbReference type="Proteomes" id="UP001060504"/>
    </source>
</evidence>
<proteinExistence type="predicted"/>
<gene>
    <name evidence="1" type="ORF">NGTWS1702_38140</name>
</gene>
<accession>A0ABQ4VAB1</accession>
<keyword evidence="2" id="KW-1185">Reference proteome</keyword>